<feature type="compositionally biased region" description="Low complexity" evidence="1">
    <location>
        <begin position="901"/>
        <end position="911"/>
    </location>
</feature>
<name>A0A0G4FT51_VITBC</name>
<evidence type="ECO:0000256" key="1">
    <source>
        <dbReference type="SAM" id="MobiDB-lite"/>
    </source>
</evidence>
<feature type="compositionally biased region" description="Low complexity" evidence="1">
    <location>
        <begin position="289"/>
        <end position="315"/>
    </location>
</feature>
<feature type="region of interest" description="Disordered" evidence="1">
    <location>
        <begin position="286"/>
        <end position="413"/>
    </location>
</feature>
<sequence length="1226" mass="130028">MSVLRPLTVPAPSPDLETSPYPCVTDLTDAQGEGVGVPEAVSEDEQVGRDSSAHKDLGAKADHPRSCPRHAGEPSQDAAKGGSSSPLIVLGNAAPSPTSWPVVAAGRPTKTPPHRDTTRHPPQLFGPVADRLSATGPPHNQQQFHLPAVKPPEAVHVPPKSMPQCTHHDELVAALEALGVASNPNTSSSSCDSLFPVNVSPPMLRPPRLMALTPHASQPGPMTGEESGASSEQRLRLHRAMSSMRPPPLPLPPLMMMHQPWVRFLPTGIQANPMLRISQVFPPRSLSDALPHPTQPPLAAAAAAAPPQPPAAATAETDSQQQHQPADSNSVPSPVTAAKPERILAPSDGIHKQETRASTSNELTPSLWGLVGDKGASEEGRRTPDTGRDDGDAAGSQVGGSTPQASPAGVGEGTEEILRMERELQQKLPMIEKVVSPEFMQFILTAMFQLQAAKLNGKHTDEVELRQAEDLLHEIIEGISRADDTKTAAIRATMGSGNGNASASASQPATKPSPSQADGQPVAQSTPVQQQPKPQPLPLPQPPPQRTTTAPASLSLPPSFDCQPTSPGGAGASPFPSPFPRAPSLGQPDPFSPAHFPPVAESPFGGNGREKHPFGFPSLDGGPPSPTAFDPPPFSSPRNEGGGMLGESGRESSYVSPNSSLASIGRQQWCEAANGSGNASGTAGGSGGSSNGDEVLSEGAGVLRVVSAKKGWDYYVRKTPVVLGCASRAQQGVRVDVDLGDDRRLDSRHVVIRWDSQSSWGRPEGRGTFWLKNVGATPIWMGNSVLTNLSPELALHDEGTISIAGDQLHITWQPQAPASLPPVSLDAIVPFPPKPSRSSKERSLPLQANPLPRAAPIEILDFQTFMMGMAHQEAAAAGQAATRHMPMFSHSEAAPPPLSPPMSLGSSAMGPASPNPATGNARARCKRGSCRAKKARSTAAADADGLYQSPAPKKRGRPRKRQRLDDDDPMQMGDDMNPPGHVLENERPAKGRKQANGSSSGRKATAARNDELELFEDTGSHAASSEVSHELRRSSRRRKRRFIDADNDEWEVGPEWAVGHHHELHQQHAYDPYATMPYHQPPGKVLTDTPAPDVTPSPPAKATSSAKRKHRRRKRDQHEEDEMSPSHPGHQHQHQADPYAATEVAYHGHHGYTPTGMAVAGGYGATDPHGHHPYLHQGVDYSSSGLQPWESGVGMEGMEGEEEMGMEAGMEADDDDDDGGGYGGWM</sequence>
<evidence type="ECO:0000259" key="2">
    <source>
        <dbReference type="PROSITE" id="PS50006"/>
    </source>
</evidence>
<feature type="compositionally biased region" description="Basic residues" evidence="1">
    <location>
        <begin position="1106"/>
        <end position="1115"/>
    </location>
</feature>
<dbReference type="AlphaFoldDB" id="A0A0G4FT51"/>
<feature type="compositionally biased region" description="Pro residues" evidence="1">
    <location>
        <begin position="623"/>
        <end position="635"/>
    </location>
</feature>
<feature type="region of interest" description="Disordered" evidence="1">
    <location>
        <begin position="1"/>
        <end position="101"/>
    </location>
</feature>
<feature type="domain" description="FHA" evidence="2">
    <location>
        <begin position="721"/>
        <end position="786"/>
    </location>
</feature>
<feature type="region of interest" description="Disordered" evidence="1">
    <location>
        <begin position="1073"/>
        <end position="1136"/>
    </location>
</feature>
<feature type="compositionally biased region" description="Pro residues" evidence="1">
    <location>
        <begin position="533"/>
        <end position="545"/>
    </location>
</feature>
<dbReference type="InParanoid" id="A0A0G4FT51"/>
<feature type="compositionally biased region" description="Basic and acidic residues" evidence="1">
    <location>
        <begin position="46"/>
        <end position="65"/>
    </location>
</feature>
<feature type="compositionally biased region" description="Polar residues" evidence="1">
    <location>
        <begin position="651"/>
        <end position="660"/>
    </location>
</feature>
<feature type="compositionally biased region" description="Low complexity" evidence="1">
    <location>
        <begin position="970"/>
        <end position="979"/>
    </location>
</feature>
<feature type="region of interest" description="Disordered" evidence="1">
    <location>
        <begin position="889"/>
        <end position="1037"/>
    </location>
</feature>
<dbReference type="Proteomes" id="UP000041254">
    <property type="component" value="Unassembled WGS sequence"/>
</dbReference>
<feature type="region of interest" description="Disordered" evidence="1">
    <location>
        <begin position="673"/>
        <end position="693"/>
    </location>
</feature>
<organism evidence="3 4">
    <name type="scientific">Vitrella brassicaformis (strain CCMP3155)</name>
    <dbReference type="NCBI Taxonomy" id="1169540"/>
    <lineage>
        <taxon>Eukaryota</taxon>
        <taxon>Sar</taxon>
        <taxon>Alveolata</taxon>
        <taxon>Colpodellida</taxon>
        <taxon>Vitrellaceae</taxon>
        <taxon>Vitrella</taxon>
    </lineage>
</organism>
<keyword evidence="4" id="KW-1185">Reference proteome</keyword>
<accession>A0A0G4FT51</accession>
<reference evidence="3 4" key="1">
    <citation type="submission" date="2014-11" db="EMBL/GenBank/DDBJ databases">
        <authorList>
            <person name="Zhu J."/>
            <person name="Qi W."/>
            <person name="Song R."/>
        </authorList>
    </citation>
    <scope>NUCLEOTIDE SEQUENCE [LARGE SCALE GENOMIC DNA]</scope>
</reference>
<evidence type="ECO:0000313" key="4">
    <source>
        <dbReference type="Proteomes" id="UP000041254"/>
    </source>
</evidence>
<dbReference type="PROSITE" id="PS50006">
    <property type="entry name" value="FHA_DOMAIN"/>
    <property type="match status" value="1"/>
</dbReference>
<feature type="compositionally biased region" description="Polar residues" evidence="1">
    <location>
        <begin position="507"/>
        <end position="526"/>
    </location>
</feature>
<evidence type="ECO:0000313" key="3">
    <source>
        <dbReference type="EMBL" id="CEM17863.1"/>
    </source>
</evidence>
<proteinExistence type="predicted"/>
<feature type="region of interest" description="Disordered" evidence="1">
    <location>
        <begin position="214"/>
        <end position="234"/>
    </location>
</feature>
<feature type="region of interest" description="Disordered" evidence="1">
    <location>
        <begin position="493"/>
        <end position="660"/>
    </location>
</feature>
<dbReference type="VEuPathDB" id="CryptoDB:Vbra_2580"/>
<feature type="compositionally biased region" description="Basic and acidic residues" evidence="1">
    <location>
        <begin position="375"/>
        <end position="391"/>
    </location>
</feature>
<gene>
    <name evidence="3" type="ORF">Vbra_2580</name>
</gene>
<feature type="compositionally biased region" description="Polar residues" evidence="1">
    <location>
        <begin position="316"/>
        <end position="333"/>
    </location>
</feature>
<dbReference type="InterPro" id="IPR000253">
    <property type="entry name" value="FHA_dom"/>
</dbReference>
<protein>
    <recommendedName>
        <fullName evidence="2">FHA domain-containing protein</fullName>
    </recommendedName>
</protein>
<dbReference type="EMBL" id="CDMY01000498">
    <property type="protein sequence ID" value="CEM17863.1"/>
    <property type="molecule type" value="Genomic_DNA"/>
</dbReference>
<feature type="compositionally biased region" description="Basic residues" evidence="1">
    <location>
        <begin position="923"/>
        <end position="936"/>
    </location>
</feature>
<feature type="compositionally biased region" description="Basic residues" evidence="1">
    <location>
        <begin position="952"/>
        <end position="962"/>
    </location>
</feature>